<evidence type="ECO:0008006" key="6">
    <source>
        <dbReference type="Google" id="ProtNLM"/>
    </source>
</evidence>
<feature type="domain" description="Serine aminopeptidase S33" evidence="3">
    <location>
        <begin position="82"/>
        <end position="179"/>
    </location>
</feature>
<feature type="chain" id="PRO_5045903196" description="Serine aminopeptidase S33 domain-containing protein" evidence="1">
    <location>
        <begin position="23"/>
        <end position="370"/>
    </location>
</feature>
<feature type="domain" description="Dienelactone hydrolase" evidence="2">
    <location>
        <begin position="275"/>
        <end position="336"/>
    </location>
</feature>
<dbReference type="PANTHER" id="PTHR43265">
    <property type="entry name" value="ESTERASE ESTD"/>
    <property type="match status" value="1"/>
</dbReference>
<dbReference type="InterPro" id="IPR022742">
    <property type="entry name" value="Hydrolase_4"/>
</dbReference>
<dbReference type="Pfam" id="PF12146">
    <property type="entry name" value="Hydrolase_4"/>
    <property type="match status" value="1"/>
</dbReference>
<evidence type="ECO:0000256" key="1">
    <source>
        <dbReference type="SAM" id="SignalP"/>
    </source>
</evidence>
<dbReference type="EMBL" id="BAAAGF010000002">
    <property type="protein sequence ID" value="GAA0743329.1"/>
    <property type="molecule type" value="Genomic_DNA"/>
</dbReference>
<evidence type="ECO:0000313" key="5">
    <source>
        <dbReference type="Proteomes" id="UP001500736"/>
    </source>
</evidence>
<evidence type="ECO:0000259" key="3">
    <source>
        <dbReference type="Pfam" id="PF12146"/>
    </source>
</evidence>
<protein>
    <recommendedName>
        <fullName evidence="6">Serine aminopeptidase S33 domain-containing protein</fullName>
    </recommendedName>
</protein>
<evidence type="ECO:0000259" key="2">
    <source>
        <dbReference type="Pfam" id="PF01738"/>
    </source>
</evidence>
<dbReference type="Proteomes" id="UP001500736">
    <property type="component" value="Unassembled WGS sequence"/>
</dbReference>
<name>A0ABN1JNB3_9FLAO</name>
<evidence type="ECO:0000313" key="4">
    <source>
        <dbReference type="EMBL" id="GAA0743329.1"/>
    </source>
</evidence>
<gene>
    <name evidence="4" type="ORF">GCM10009431_16350</name>
</gene>
<dbReference type="Gene3D" id="3.40.50.1820">
    <property type="entry name" value="alpha/beta hydrolase"/>
    <property type="match status" value="1"/>
</dbReference>
<dbReference type="SUPFAM" id="SSF53474">
    <property type="entry name" value="alpha/beta-Hydrolases"/>
    <property type="match status" value="1"/>
</dbReference>
<organism evidence="4 5">
    <name type="scientific">Gaetbulibacter jejuensis</name>
    <dbReference type="NCBI Taxonomy" id="584607"/>
    <lineage>
        <taxon>Bacteria</taxon>
        <taxon>Pseudomonadati</taxon>
        <taxon>Bacteroidota</taxon>
        <taxon>Flavobacteriia</taxon>
        <taxon>Flavobacteriales</taxon>
        <taxon>Flavobacteriaceae</taxon>
        <taxon>Gaetbulibacter</taxon>
    </lineage>
</organism>
<accession>A0ABN1JNB3</accession>
<dbReference type="InterPro" id="IPR053145">
    <property type="entry name" value="AB_hydrolase_Est10"/>
</dbReference>
<dbReference type="Pfam" id="PF01738">
    <property type="entry name" value="DLH"/>
    <property type="match status" value="1"/>
</dbReference>
<feature type="signal peptide" evidence="1">
    <location>
        <begin position="1"/>
        <end position="22"/>
    </location>
</feature>
<proteinExistence type="predicted"/>
<reference evidence="4 5" key="1">
    <citation type="journal article" date="2019" name="Int. J. Syst. Evol. Microbiol.">
        <title>The Global Catalogue of Microorganisms (GCM) 10K type strain sequencing project: providing services to taxonomists for standard genome sequencing and annotation.</title>
        <authorList>
            <consortium name="The Broad Institute Genomics Platform"/>
            <consortium name="The Broad Institute Genome Sequencing Center for Infectious Disease"/>
            <person name="Wu L."/>
            <person name="Ma J."/>
        </authorList>
    </citation>
    <scope>NUCLEOTIDE SEQUENCE [LARGE SCALE GENOMIC DNA]</scope>
    <source>
        <strain evidence="4 5">JCM 15976</strain>
    </source>
</reference>
<comment type="caution">
    <text evidence="4">The sequence shown here is derived from an EMBL/GenBank/DDBJ whole genome shotgun (WGS) entry which is preliminary data.</text>
</comment>
<dbReference type="InterPro" id="IPR002925">
    <property type="entry name" value="Dienelactn_hydro"/>
</dbReference>
<dbReference type="InterPro" id="IPR029058">
    <property type="entry name" value="AB_hydrolase_fold"/>
</dbReference>
<keyword evidence="5" id="KW-1185">Reference proteome</keyword>
<dbReference type="PANTHER" id="PTHR43265:SF1">
    <property type="entry name" value="ESTERASE ESTD"/>
    <property type="match status" value="1"/>
</dbReference>
<dbReference type="RefSeq" id="WP_343797339.1">
    <property type="nucleotide sequence ID" value="NZ_BAAAGF010000002.1"/>
</dbReference>
<sequence length="370" mass="41671">MRTRIHLPILILFLIITCFCHSSEGTTNEDSKFIDLVIKLENNSIGGSLVIPSNLNTKSLVIMSSGSGPQDRDETLEGFKIFKVIAEHLASKGIASFRYDDRGVGISTGDFVNSTIEDQTNDLEGIIEYFKSSEANNFDSFILFGHSQGGILAGKVAVENESVKKVVLMAAPSVPLVEVVTYQIRQEYSGLEISKTLIEADVSAHNKLMTAIEDDKNIEQAYHLFRKTTESILYKTSSEREVNSLKIRQKATDKANEFKIIYGLPSLTSFLYYDPSKDLEQLNIPVLSLFGGLDFQVPIFQNKDRMENALLKSGVNYDFKVFNNANHFFQNARTGKREEYSELKKEFVDGFLDVISDWIIKNNKLKNEQN</sequence>
<keyword evidence="1" id="KW-0732">Signal</keyword>